<dbReference type="HOGENOM" id="CLU_3082299_0_0_6"/>
<evidence type="ECO:0008006" key="4">
    <source>
        <dbReference type="Google" id="ProtNLM"/>
    </source>
</evidence>
<organism evidence="2 3">
    <name type="scientific">Nitrosococcus halophilus (strain Nc4)</name>
    <dbReference type="NCBI Taxonomy" id="472759"/>
    <lineage>
        <taxon>Bacteria</taxon>
        <taxon>Pseudomonadati</taxon>
        <taxon>Pseudomonadota</taxon>
        <taxon>Gammaproteobacteria</taxon>
        <taxon>Chromatiales</taxon>
        <taxon>Chromatiaceae</taxon>
        <taxon>Nitrosococcus</taxon>
    </lineage>
</organism>
<dbReference type="InterPro" id="IPR035093">
    <property type="entry name" value="RelE/ParE_toxin_dom_sf"/>
</dbReference>
<dbReference type="SUPFAM" id="SSF143011">
    <property type="entry name" value="RelE-like"/>
    <property type="match status" value="1"/>
</dbReference>
<dbReference type="Proteomes" id="UP000001844">
    <property type="component" value="Chromosome"/>
</dbReference>
<gene>
    <name evidence="2" type="ordered locus">Nhal_0600</name>
</gene>
<dbReference type="EMBL" id="CP001798">
    <property type="protein sequence ID" value="ADE13784.1"/>
    <property type="molecule type" value="Genomic_DNA"/>
</dbReference>
<proteinExistence type="predicted"/>
<dbReference type="Gene3D" id="3.30.2310.20">
    <property type="entry name" value="RelE-like"/>
    <property type="match status" value="1"/>
</dbReference>
<protein>
    <recommendedName>
        <fullName evidence="4">Plasmid stabilization system</fullName>
    </recommendedName>
</protein>
<dbReference type="Pfam" id="PF05016">
    <property type="entry name" value="ParE_toxin"/>
    <property type="match status" value="1"/>
</dbReference>
<keyword evidence="3" id="KW-1185">Reference proteome</keyword>
<evidence type="ECO:0000256" key="1">
    <source>
        <dbReference type="ARBA" id="ARBA00022649"/>
    </source>
</evidence>
<dbReference type="OrthoDB" id="5326046at2"/>
<dbReference type="STRING" id="472759.Nhal_0600"/>
<dbReference type="InterPro" id="IPR007712">
    <property type="entry name" value="RelE/ParE_toxin"/>
</dbReference>
<dbReference type="RefSeq" id="WP_013031679.1">
    <property type="nucleotide sequence ID" value="NC_013960.1"/>
</dbReference>
<sequence length="52" mass="6107">MLNSAYGLQIGMSGLRRIRVGEYRLIYEVDGGKLTVLVVRVRHRRDAYRRSR</sequence>
<dbReference type="eggNOG" id="COG2026">
    <property type="taxonomic scope" value="Bacteria"/>
</dbReference>
<keyword evidence="1" id="KW-1277">Toxin-antitoxin system</keyword>
<dbReference type="KEGG" id="nhl:Nhal_0600"/>
<evidence type="ECO:0000313" key="2">
    <source>
        <dbReference type="EMBL" id="ADE13784.1"/>
    </source>
</evidence>
<reference evidence="3" key="1">
    <citation type="submission" date="2010-04" db="EMBL/GenBank/DDBJ databases">
        <title>Complete genome sequence of Nitrosococcus halophilus Nc4, a salt-adapted, aerobic obligate ammonia-oxidizing sulfur purple bacterium.</title>
        <authorList>
            <consortium name="US DOE Joint Genome Institute"/>
            <person name="Campbell M.A."/>
            <person name="Malfatti S.A."/>
            <person name="Chain P.S.G."/>
            <person name="Heidelberg J.F."/>
            <person name="Ward B.B."/>
            <person name="Klotz M.G."/>
        </authorList>
    </citation>
    <scope>NUCLEOTIDE SEQUENCE [LARGE SCALE GENOMIC DNA]</scope>
    <source>
        <strain evidence="3">Nc4</strain>
    </source>
</reference>
<name>D5BWQ3_NITHN</name>
<dbReference type="AlphaFoldDB" id="D5BWQ3"/>
<accession>D5BWQ3</accession>
<evidence type="ECO:0000313" key="3">
    <source>
        <dbReference type="Proteomes" id="UP000001844"/>
    </source>
</evidence>